<dbReference type="SUPFAM" id="SSF46785">
    <property type="entry name" value="Winged helix' DNA-binding domain"/>
    <property type="match status" value="1"/>
</dbReference>
<sequence length="408" mass="43849">MSVKVENTQRLRADIIKYLYYKKTLSLADLSKLTQRSVPLVTATVNSLIADKYVTKQGLAPSTGGRRPLMFLLNPDKQKFIVAVAMDQRITRLVIFNLANEVVLQLQLLNLNIKDDDQAVDGLLSFINSSIESSGLDRGSLIGVGIGMPGLVNAEKGINNSYFPTPDGSHLGDYLSAELALPVYIDNDSSLITLAELHFGEAVGMQDALVVNVGWGTGLGVIIKGGLYRGSTGYAGEFSHIPLSKTDNLCSCGKKGCLEVDTSLWVMVEKAKEALAQGAGSSMHKLFQDESKHPGEHFLDAVIQQDPLAVSILAEGCFQLGKGLSTLIHILNPECIVLSGRGARAGKMLLPAIQQAINEFCIPRIADQTSIVLSNLADNAELLAAASLVVENSQFDEVLTGNFSFQSN</sequence>
<dbReference type="STRING" id="572036.SAMN05661099_1935"/>
<keyword evidence="2" id="KW-0418">Kinase</keyword>
<evidence type="ECO:0000256" key="1">
    <source>
        <dbReference type="ARBA" id="ARBA00006479"/>
    </source>
</evidence>
<dbReference type="InterPro" id="IPR043129">
    <property type="entry name" value="ATPase_NBD"/>
</dbReference>
<dbReference type="RefSeq" id="WP_079702483.1">
    <property type="nucleotide sequence ID" value="NZ_FUYR01000002.1"/>
</dbReference>
<dbReference type="Gene3D" id="1.10.10.10">
    <property type="entry name" value="Winged helix-like DNA-binding domain superfamily/Winged helix DNA-binding domain"/>
    <property type="match status" value="1"/>
</dbReference>
<dbReference type="InterPro" id="IPR000600">
    <property type="entry name" value="ROK"/>
</dbReference>
<organism evidence="2 3">
    <name type="scientific">Daejeonella lutea</name>
    <dbReference type="NCBI Taxonomy" id="572036"/>
    <lineage>
        <taxon>Bacteria</taxon>
        <taxon>Pseudomonadati</taxon>
        <taxon>Bacteroidota</taxon>
        <taxon>Sphingobacteriia</taxon>
        <taxon>Sphingobacteriales</taxon>
        <taxon>Sphingobacteriaceae</taxon>
        <taxon>Daejeonella</taxon>
    </lineage>
</organism>
<dbReference type="SUPFAM" id="SSF53067">
    <property type="entry name" value="Actin-like ATPase domain"/>
    <property type="match status" value="1"/>
</dbReference>
<reference evidence="3" key="1">
    <citation type="submission" date="2017-02" db="EMBL/GenBank/DDBJ databases">
        <authorList>
            <person name="Varghese N."/>
            <person name="Submissions S."/>
        </authorList>
    </citation>
    <scope>NUCLEOTIDE SEQUENCE [LARGE SCALE GENOMIC DNA]</scope>
    <source>
        <strain evidence="3">DSM 22385</strain>
    </source>
</reference>
<proteinExistence type="inferred from homology"/>
<keyword evidence="3" id="KW-1185">Reference proteome</keyword>
<gene>
    <name evidence="2" type="ORF">SAMN05661099_1935</name>
</gene>
<dbReference type="InterPro" id="IPR036388">
    <property type="entry name" value="WH-like_DNA-bd_sf"/>
</dbReference>
<dbReference type="Gene3D" id="3.30.420.40">
    <property type="match status" value="2"/>
</dbReference>
<comment type="similarity">
    <text evidence="1">Belongs to the ROK (NagC/XylR) family.</text>
</comment>
<dbReference type="Pfam" id="PF00480">
    <property type="entry name" value="ROK"/>
    <property type="match status" value="1"/>
</dbReference>
<protein>
    <submittedName>
        <fullName evidence="2">Sugar kinase of the NBD/HSP70 family, may contain an N-terminal HTH domain</fullName>
    </submittedName>
</protein>
<accession>A0A1T5CVN1</accession>
<dbReference type="EMBL" id="FUYR01000002">
    <property type="protein sequence ID" value="SKB63555.1"/>
    <property type="molecule type" value="Genomic_DNA"/>
</dbReference>
<evidence type="ECO:0000313" key="2">
    <source>
        <dbReference type="EMBL" id="SKB63555.1"/>
    </source>
</evidence>
<dbReference type="PANTHER" id="PTHR18964:SF149">
    <property type="entry name" value="BIFUNCTIONAL UDP-N-ACETYLGLUCOSAMINE 2-EPIMERASE_N-ACETYLMANNOSAMINE KINASE"/>
    <property type="match status" value="1"/>
</dbReference>
<evidence type="ECO:0000313" key="3">
    <source>
        <dbReference type="Proteomes" id="UP000189981"/>
    </source>
</evidence>
<name>A0A1T5CVN1_9SPHI</name>
<dbReference type="InterPro" id="IPR036390">
    <property type="entry name" value="WH_DNA-bd_sf"/>
</dbReference>
<dbReference type="OrthoDB" id="9810372at2"/>
<dbReference type="AlphaFoldDB" id="A0A1T5CVN1"/>
<keyword evidence="2" id="KW-0808">Transferase</keyword>
<dbReference type="GO" id="GO:0016301">
    <property type="term" value="F:kinase activity"/>
    <property type="evidence" value="ECO:0007669"/>
    <property type="project" value="UniProtKB-KW"/>
</dbReference>
<dbReference type="PANTHER" id="PTHR18964">
    <property type="entry name" value="ROK (REPRESSOR, ORF, KINASE) FAMILY"/>
    <property type="match status" value="1"/>
</dbReference>
<dbReference type="Proteomes" id="UP000189981">
    <property type="component" value="Unassembled WGS sequence"/>
</dbReference>